<keyword evidence="3" id="KW-1185">Reference proteome</keyword>
<keyword evidence="1" id="KW-1133">Transmembrane helix</keyword>
<keyword evidence="1" id="KW-0812">Transmembrane</keyword>
<evidence type="ECO:0000313" key="2">
    <source>
        <dbReference type="EMBL" id="SHN46308.1"/>
    </source>
</evidence>
<keyword evidence="1" id="KW-0472">Membrane</keyword>
<protein>
    <submittedName>
        <fullName evidence="2">Uncharacterized protein</fullName>
    </submittedName>
</protein>
<dbReference type="AlphaFoldDB" id="A0A1M7RJR0"/>
<accession>A0A1M7RJR0</accession>
<organism evidence="2 3">
    <name type="scientific">Cryptosporangium aurantiacum</name>
    <dbReference type="NCBI Taxonomy" id="134849"/>
    <lineage>
        <taxon>Bacteria</taxon>
        <taxon>Bacillati</taxon>
        <taxon>Actinomycetota</taxon>
        <taxon>Actinomycetes</taxon>
        <taxon>Cryptosporangiales</taxon>
        <taxon>Cryptosporangiaceae</taxon>
        <taxon>Cryptosporangium</taxon>
    </lineage>
</organism>
<reference evidence="2 3" key="1">
    <citation type="submission" date="2016-11" db="EMBL/GenBank/DDBJ databases">
        <authorList>
            <person name="Jaros S."/>
            <person name="Januszkiewicz K."/>
            <person name="Wedrychowicz H."/>
        </authorList>
    </citation>
    <scope>NUCLEOTIDE SEQUENCE [LARGE SCALE GENOMIC DNA]</scope>
    <source>
        <strain evidence="2 3">DSM 46144</strain>
    </source>
</reference>
<dbReference type="EMBL" id="FRCS01000014">
    <property type="protein sequence ID" value="SHN46308.1"/>
    <property type="molecule type" value="Genomic_DNA"/>
</dbReference>
<sequence length="37" mass="3723">MTSNNTPPGAAGLGIWGLLGIWIAFGALFGVLVGGFF</sequence>
<evidence type="ECO:0000313" key="3">
    <source>
        <dbReference type="Proteomes" id="UP000184440"/>
    </source>
</evidence>
<name>A0A1M7RJR0_9ACTN</name>
<gene>
    <name evidence="2" type="ORF">SAMN05443668_114142</name>
</gene>
<proteinExistence type="predicted"/>
<dbReference type="Proteomes" id="UP000184440">
    <property type="component" value="Unassembled WGS sequence"/>
</dbReference>
<evidence type="ECO:0000256" key="1">
    <source>
        <dbReference type="SAM" id="Phobius"/>
    </source>
</evidence>
<feature type="transmembrane region" description="Helical" evidence="1">
    <location>
        <begin position="13"/>
        <end position="36"/>
    </location>
</feature>